<reference evidence="1 2" key="1">
    <citation type="journal article" date="2020" name="G3 (Bethesda)">
        <title>Genetic Underpinnings of Host Manipulation by Ophiocordyceps as Revealed by Comparative Transcriptomics.</title>
        <authorList>
            <person name="Will I."/>
            <person name="Das B."/>
            <person name="Trinh T."/>
            <person name="Brachmann A."/>
            <person name="Ohm R.A."/>
            <person name="de Bekker C."/>
        </authorList>
    </citation>
    <scope>NUCLEOTIDE SEQUENCE [LARGE SCALE GENOMIC DNA]</scope>
    <source>
        <strain evidence="1 2">EC05</strain>
    </source>
</reference>
<evidence type="ECO:0000313" key="1">
    <source>
        <dbReference type="EMBL" id="KAF4583234.1"/>
    </source>
</evidence>
<name>A0A8H4Q3H1_9HYPO</name>
<gene>
    <name evidence="1" type="ORF">GQ602_006378</name>
</gene>
<evidence type="ECO:0000313" key="2">
    <source>
        <dbReference type="Proteomes" id="UP000562929"/>
    </source>
</evidence>
<keyword evidence="2" id="KW-1185">Reference proteome</keyword>
<accession>A0A8H4Q3H1</accession>
<sequence>MGSASATISGSVTAHVELDMWHKMWHNMEASCAKVFKSSGSHDDQRLAAVKAVKMRVAETSRKGKRSIKRLTRCVHGRATT</sequence>
<dbReference type="Proteomes" id="UP000562929">
    <property type="component" value="Unassembled WGS sequence"/>
</dbReference>
<dbReference type="AlphaFoldDB" id="A0A8H4Q3H1"/>
<dbReference type="EMBL" id="JAACLJ010000007">
    <property type="protein sequence ID" value="KAF4583234.1"/>
    <property type="molecule type" value="Genomic_DNA"/>
</dbReference>
<comment type="caution">
    <text evidence="1">The sequence shown here is derived from an EMBL/GenBank/DDBJ whole genome shotgun (WGS) entry which is preliminary data.</text>
</comment>
<proteinExistence type="predicted"/>
<protein>
    <submittedName>
        <fullName evidence="1">Uncharacterized protein</fullName>
    </submittedName>
</protein>
<organism evidence="1 2">
    <name type="scientific">Ophiocordyceps camponoti-floridani</name>
    <dbReference type="NCBI Taxonomy" id="2030778"/>
    <lineage>
        <taxon>Eukaryota</taxon>
        <taxon>Fungi</taxon>
        <taxon>Dikarya</taxon>
        <taxon>Ascomycota</taxon>
        <taxon>Pezizomycotina</taxon>
        <taxon>Sordariomycetes</taxon>
        <taxon>Hypocreomycetidae</taxon>
        <taxon>Hypocreales</taxon>
        <taxon>Ophiocordycipitaceae</taxon>
        <taxon>Ophiocordyceps</taxon>
    </lineage>
</organism>